<gene>
    <name evidence="3" type="ORF">LCGC14_2428090</name>
</gene>
<dbReference type="InterPro" id="IPR036397">
    <property type="entry name" value="RNaseH_sf"/>
</dbReference>
<dbReference type="InterPro" id="IPR025150">
    <property type="entry name" value="GH123_cat"/>
</dbReference>
<accession>A0A0F9BMV0</accession>
<feature type="domain" description="Glycoside hydrolase 123 catalytic" evidence="1">
    <location>
        <begin position="15"/>
        <end position="195"/>
    </location>
</feature>
<reference evidence="3" key="1">
    <citation type="journal article" date="2015" name="Nature">
        <title>Complex archaea that bridge the gap between prokaryotes and eukaryotes.</title>
        <authorList>
            <person name="Spang A."/>
            <person name="Saw J.H."/>
            <person name="Jorgensen S.L."/>
            <person name="Zaremba-Niedzwiedzka K."/>
            <person name="Martijn J."/>
            <person name="Lind A.E."/>
            <person name="van Eijk R."/>
            <person name="Schleper C."/>
            <person name="Guy L."/>
            <person name="Ettema T.J."/>
        </authorList>
    </citation>
    <scope>NUCLEOTIDE SEQUENCE</scope>
</reference>
<dbReference type="SUPFAM" id="SSF53098">
    <property type="entry name" value="Ribonuclease H-like"/>
    <property type="match status" value="1"/>
</dbReference>
<dbReference type="GO" id="GO:0003676">
    <property type="term" value="F:nucleic acid binding"/>
    <property type="evidence" value="ECO:0007669"/>
    <property type="project" value="InterPro"/>
</dbReference>
<evidence type="ECO:0000313" key="3">
    <source>
        <dbReference type="EMBL" id="KKL23170.1"/>
    </source>
</evidence>
<evidence type="ECO:0000259" key="1">
    <source>
        <dbReference type="Pfam" id="PF13320"/>
    </source>
</evidence>
<dbReference type="AlphaFoldDB" id="A0A0F9BMV0"/>
<dbReference type="EMBL" id="LAZR01037075">
    <property type="protein sequence ID" value="KKL23170.1"/>
    <property type="molecule type" value="Genomic_DNA"/>
</dbReference>
<feature type="non-terminal residue" evidence="3">
    <location>
        <position position="1"/>
    </location>
</feature>
<dbReference type="InterPro" id="IPR038720">
    <property type="entry name" value="YprB_RNase_H-like_dom"/>
</dbReference>
<organism evidence="3">
    <name type="scientific">marine sediment metagenome</name>
    <dbReference type="NCBI Taxonomy" id="412755"/>
    <lineage>
        <taxon>unclassified sequences</taxon>
        <taxon>metagenomes</taxon>
        <taxon>ecological metagenomes</taxon>
    </lineage>
</organism>
<sequence length="360" mass="41136">IPIPADFQTVMALEQSPYAVARQYKVPLWSDEHFRLMEGSFRLLGKVDNDWLNIPVVCYSEFGNRKDSPIRWKRTGEGGFELDFSRLGRYLDLATKHCGPPMVVNFVINHPSMPGRDAIPPLYISVEGASGKAALLEVTKLPAAQQRLLWRTLAAKLQAFMKARGLAKSMYWGYGWDGMSNPDLVELMRQFVPEVRWAKGCHGAGPDETFTAVSRMPKGGFMDDHEVVVQIRDWLEAYDYVCTYYGTGFDLPYLNTRLLIHGERPINRIRHVDLYYTAKFQLKLHSNRLAVVAETLFGNSDKTRVLGPVWTRAAQGDPDAMKYIVDHCQIDVEVLERVFNHLRGFINLSEKRIKLFGRSY</sequence>
<dbReference type="Pfam" id="PF13482">
    <property type="entry name" value="RNase_H_2"/>
    <property type="match status" value="1"/>
</dbReference>
<name>A0A0F9BMV0_9ZZZZ</name>
<comment type="caution">
    <text evidence="3">The sequence shown here is derived from an EMBL/GenBank/DDBJ whole genome shotgun (WGS) entry which is preliminary data.</text>
</comment>
<dbReference type="InterPro" id="IPR012337">
    <property type="entry name" value="RNaseH-like_sf"/>
</dbReference>
<protein>
    <submittedName>
        <fullName evidence="3">Uncharacterized protein</fullName>
    </submittedName>
</protein>
<dbReference type="Gene3D" id="3.30.420.10">
    <property type="entry name" value="Ribonuclease H-like superfamily/Ribonuclease H"/>
    <property type="match status" value="1"/>
</dbReference>
<feature type="domain" description="YprB ribonuclease H-like" evidence="2">
    <location>
        <begin position="213"/>
        <end position="342"/>
    </location>
</feature>
<proteinExistence type="predicted"/>
<dbReference type="Pfam" id="PF13320">
    <property type="entry name" value="GH123_cat"/>
    <property type="match status" value="1"/>
</dbReference>
<evidence type="ECO:0000259" key="2">
    <source>
        <dbReference type="Pfam" id="PF13482"/>
    </source>
</evidence>